<feature type="transmembrane region" description="Helical" evidence="6">
    <location>
        <begin position="404"/>
        <end position="424"/>
    </location>
</feature>
<dbReference type="Pfam" id="PF13440">
    <property type="entry name" value="Polysacc_synt_3"/>
    <property type="match status" value="1"/>
</dbReference>
<feature type="transmembrane region" description="Helical" evidence="6">
    <location>
        <begin position="278"/>
        <end position="300"/>
    </location>
</feature>
<feature type="transmembrane region" description="Helical" evidence="6">
    <location>
        <begin position="57"/>
        <end position="76"/>
    </location>
</feature>
<evidence type="ECO:0000313" key="8">
    <source>
        <dbReference type="Proteomes" id="UP000461730"/>
    </source>
</evidence>
<sequence>MISFARKQFVNSGTLLRRAVKLPSFNILFSQSAVMVILIIADVVYARMFSTEMFGTWKQLALLINLVIPLMSLGIPEGFKYYAALDRTNITAHLGRVLALTALVFTIVFFLFSFGAVNLIARLLNNAGIIHFKYMVPVLFLVISINQIFRNLMINNQQTGILLNSAVVILIAGVFLIFLNVYSYHFFPENVLWILLALMFVVLFSIPSIMYLVKEKNILRDIKATDLTGSYRNYFKIGFPIFVATFIGVIGANLDKALVSSLTDVKQFAVYSVGAFEIPFFSMISASVSQSIFPQLVQLYNDKSVKEAKALWLKTTLRVTYITYPIILFLMIFAKPLIVLIFTDKYVDGVFIFKTFLLIGLWRNGYYGGLISASGKTKWITLYSAISLISNITFSFLMYKVMGIYGIAYGALMATVIVATLQLAHERLLGGWFRTIILNRTVLILVILILIFYFI</sequence>
<feature type="transmembrane region" description="Helical" evidence="6">
    <location>
        <begin position="234"/>
        <end position="254"/>
    </location>
</feature>
<keyword evidence="3 6" id="KW-0812">Transmembrane</keyword>
<evidence type="ECO:0000256" key="5">
    <source>
        <dbReference type="ARBA" id="ARBA00023136"/>
    </source>
</evidence>
<evidence type="ECO:0000256" key="1">
    <source>
        <dbReference type="ARBA" id="ARBA00004651"/>
    </source>
</evidence>
<feature type="transmembrane region" description="Helical" evidence="6">
    <location>
        <begin position="321"/>
        <end position="343"/>
    </location>
</feature>
<feature type="transmembrane region" description="Helical" evidence="6">
    <location>
        <begin position="97"/>
        <end position="121"/>
    </location>
</feature>
<protein>
    <submittedName>
        <fullName evidence="7">Oligosaccharide flippase family protein</fullName>
    </submittedName>
</protein>
<organism evidence="7 8">
    <name type="scientific">Chitinophaga tropicalis</name>
    <dbReference type="NCBI Taxonomy" id="2683588"/>
    <lineage>
        <taxon>Bacteria</taxon>
        <taxon>Pseudomonadati</taxon>
        <taxon>Bacteroidota</taxon>
        <taxon>Chitinophagia</taxon>
        <taxon>Chitinophagales</taxon>
        <taxon>Chitinophagaceae</taxon>
        <taxon>Chitinophaga</taxon>
    </lineage>
</organism>
<keyword evidence="4 6" id="KW-1133">Transmembrane helix</keyword>
<evidence type="ECO:0000256" key="6">
    <source>
        <dbReference type="SAM" id="Phobius"/>
    </source>
</evidence>
<feature type="transmembrane region" description="Helical" evidence="6">
    <location>
        <begin position="436"/>
        <end position="454"/>
    </location>
</feature>
<feature type="transmembrane region" description="Helical" evidence="6">
    <location>
        <begin position="349"/>
        <end position="367"/>
    </location>
</feature>
<keyword evidence="2" id="KW-1003">Cell membrane</keyword>
<dbReference type="EMBL" id="WRXN01000004">
    <property type="protein sequence ID" value="MVT08888.1"/>
    <property type="molecule type" value="Genomic_DNA"/>
</dbReference>
<dbReference type="GO" id="GO:0005886">
    <property type="term" value="C:plasma membrane"/>
    <property type="evidence" value="ECO:0007669"/>
    <property type="project" value="UniProtKB-SubCell"/>
</dbReference>
<dbReference type="Proteomes" id="UP000461730">
    <property type="component" value="Unassembled WGS sequence"/>
</dbReference>
<comment type="subcellular location">
    <subcellularLocation>
        <location evidence="1">Cell membrane</location>
        <topology evidence="1">Multi-pass membrane protein</topology>
    </subcellularLocation>
</comment>
<feature type="transmembrane region" description="Helical" evidence="6">
    <location>
        <begin position="379"/>
        <end position="398"/>
    </location>
</feature>
<proteinExistence type="predicted"/>
<keyword evidence="5 6" id="KW-0472">Membrane</keyword>
<evidence type="ECO:0000256" key="3">
    <source>
        <dbReference type="ARBA" id="ARBA00022692"/>
    </source>
</evidence>
<keyword evidence="8" id="KW-1185">Reference proteome</keyword>
<feature type="transmembrane region" description="Helical" evidence="6">
    <location>
        <begin position="25"/>
        <end position="45"/>
    </location>
</feature>
<name>A0A7K1U3G0_9BACT</name>
<evidence type="ECO:0000256" key="4">
    <source>
        <dbReference type="ARBA" id="ARBA00022989"/>
    </source>
</evidence>
<dbReference type="PANTHER" id="PTHR30250">
    <property type="entry name" value="PST FAMILY PREDICTED COLANIC ACID TRANSPORTER"/>
    <property type="match status" value="1"/>
</dbReference>
<dbReference type="AlphaFoldDB" id="A0A7K1U3G0"/>
<feature type="transmembrane region" description="Helical" evidence="6">
    <location>
        <begin position="191"/>
        <end position="213"/>
    </location>
</feature>
<accession>A0A7K1U3G0</accession>
<reference evidence="7 8" key="1">
    <citation type="submission" date="2019-12" db="EMBL/GenBank/DDBJ databases">
        <title>Chitinophaga sp. strain ysch24 (GDMCC 1.1355), whole genome shotgun sequence.</title>
        <authorList>
            <person name="Zhang X."/>
        </authorList>
    </citation>
    <scope>NUCLEOTIDE SEQUENCE [LARGE SCALE GENOMIC DNA]</scope>
    <source>
        <strain evidence="8">ysch24</strain>
    </source>
</reference>
<evidence type="ECO:0000313" key="7">
    <source>
        <dbReference type="EMBL" id="MVT08888.1"/>
    </source>
</evidence>
<comment type="caution">
    <text evidence="7">The sequence shown here is derived from an EMBL/GenBank/DDBJ whole genome shotgun (WGS) entry which is preliminary data.</text>
</comment>
<feature type="transmembrane region" description="Helical" evidence="6">
    <location>
        <begin position="127"/>
        <end position="149"/>
    </location>
</feature>
<feature type="transmembrane region" description="Helical" evidence="6">
    <location>
        <begin position="161"/>
        <end position="185"/>
    </location>
</feature>
<gene>
    <name evidence="7" type="ORF">GO493_11500</name>
</gene>
<dbReference type="PANTHER" id="PTHR30250:SF11">
    <property type="entry name" value="O-ANTIGEN TRANSPORTER-RELATED"/>
    <property type="match status" value="1"/>
</dbReference>
<evidence type="ECO:0000256" key="2">
    <source>
        <dbReference type="ARBA" id="ARBA00022475"/>
    </source>
</evidence>
<dbReference type="InterPro" id="IPR050833">
    <property type="entry name" value="Poly_Biosynth_Transport"/>
</dbReference>